<evidence type="ECO:0000259" key="3">
    <source>
        <dbReference type="PROSITE" id="PS50878"/>
    </source>
</evidence>
<proteinExistence type="predicted"/>
<evidence type="ECO:0000256" key="1">
    <source>
        <dbReference type="SAM" id="MobiDB-lite"/>
    </source>
</evidence>
<keyword evidence="2" id="KW-0472">Membrane</keyword>
<evidence type="ECO:0000313" key="4">
    <source>
        <dbReference type="EMBL" id="OLQ01113.1"/>
    </source>
</evidence>
<dbReference type="Pfam" id="PF00078">
    <property type="entry name" value="RVT_1"/>
    <property type="match status" value="1"/>
</dbReference>
<name>A0A1Q9E126_SYMMI</name>
<reference evidence="4 5" key="1">
    <citation type="submission" date="2016-02" db="EMBL/GenBank/DDBJ databases">
        <title>Genome analysis of coral dinoflagellate symbionts highlights evolutionary adaptations to a symbiotic lifestyle.</title>
        <authorList>
            <person name="Aranda M."/>
            <person name="Li Y."/>
            <person name="Liew Y.J."/>
            <person name="Baumgarten S."/>
            <person name="Simakov O."/>
            <person name="Wilson M."/>
            <person name="Piel J."/>
            <person name="Ashoor H."/>
            <person name="Bougouffa S."/>
            <person name="Bajic V.B."/>
            <person name="Ryu T."/>
            <person name="Ravasi T."/>
            <person name="Bayer T."/>
            <person name="Micklem G."/>
            <person name="Kim H."/>
            <person name="Bhak J."/>
            <person name="Lajeunesse T.C."/>
            <person name="Voolstra C.R."/>
        </authorList>
    </citation>
    <scope>NUCLEOTIDE SEQUENCE [LARGE SCALE GENOMIC DNA]</scope>
    <source>
        <strain evidence="4 5">CCMP2467</strain>
    </source>
</reference>
<dbReference type="EMBL" id="LSRX01000305">
    <property type="protein sequence ID" value="OLQ01113.1"/>
    <property type="molecule type" value="Genomic_DNA"/>
</dbReference>
<dbReference type="CDD" id="cd01650">
    <property type="entry name" value="RT_nLTR_like"/>
    <property type="match status" value="1"/>
</dbReference>
<keyword evidence="2" id="KW-1133">Transmembrane helix</keyword>
<comment type="caution">
    <text evidence="4">The sequence shown here is derived from an EMBL/GenBank/DDBJ whole genome shotgun (WGS) entry which is preliminary data.</text>
</comment>
<protein>
    <submittedName>
        <fullName evidence="4">LINE-1 retrotransposable element ORF2 protein</fullName>
    </submittedName>
</protein>
<organism evidence="4 5">
    <name type="scientific">Symbiodinium microadriaticum</name>
    <name type="common">Dinoflagellate</name>
    <name type="synonym">Zooxanthella microadriatica</name>
    <dbReference type="NCBI Taxonomy" id="2951"/>
    <lineage>
        <taxon>Eukaryota</taxon>
        <taxon>Sar</taxon>
        <taxon>Alveolata</taxon>
        <taxon>Dinophyceae</taxon>
        <taxon>Suessiales</taxon>
        <taxon>Symbiodiniaceae</taxon>
        <taxon>Symbiodinium</taxon>
    </lineage>
</organism>
<feature type="region of interest" description="Disordered" evidence="1">
    <location>
        <begin position="1242"/>
        <end position="1276"/>
    </location>
</feature>
<evidence type="ECO:0000313" key="5">
    <source>
        <dbReference type="Proteomes" id="UP000186817"/>
    </source>
</evidence>
<dbReference type="Proteomes" id="UP000186817">
    <property type="component" value="Unassembled WGS sequence"/>
</dbReference>
<feature type="domain" description="Reverse transcriptase" evidence="3">
    <location>
        <begin position="831"/>
        <end position="1140"/>
    </location>
</feature>
<accession>A0A1Q9E126</accession>
<feature type="region of interest" description="Disordered" evidence="1">
    <location>
        <begin position="415"/>
        <end position="449"/>
    </location>
</feature>
<dbReference type="InterPro" id="IPR000477">
    <property type="entry name" value="RT_dom"/>
</dbReference>
<gene>
    <name evidence="4" type="primary">Pol</name>
    <name evidence="4" type="ORF">AK812_SmicGene16167</name>
</gene>
<keyword evidence="5" id="KW-1185">Reference proteome</keyword>
<dbReference type="PANTHER" id="PTHR19446">
    <property type="entry name" value="REVERSE TRANSCRIPTASES"/>
    <property type="match status" value="1"/>
</dbReference>
<feature type="transmembrane region" description="Helical" evidence="2">
    <location>
        <begin position="468"/>
        <end position="490"/>
    </location>
</feature>
<dbReference type="OrthoDB" id="413809at2759"/>
<sequence length="1810" mass="200140">MGNQANVQRELRGLKHSEIQSPVGSIGNIQGAEVSTELQLSYQCKPITSPPPSLHHEYVQLFHACVYAAMASVGAQPAAGGTAGDEPTTSGPVGCKGPISSAVAVAVGVATLLILVASVAFGALHRGDETGQVLDFRDVRRSNLGGRGPDLGAPELVYGSVLLGAEGQVDLVVQASHGYQAQTARDNGLEGHLGRISLRPSREAHFNFSFRAAGGGVRTQVQRFFFTVFLTSSGERVRVSNFSRLCWDIDAKFERHRRHSGQDVLLLAPPRMEALTPKDLRGLEERRHAATFFFESAESFSVSVLTKGDDRSNVDFFFSGQNVVDDLCEDRGKVTAGMSIEVVRGPYSGFRGTARLSGKQLEIILANGTALEVEPADCNIIREDLRAIREEWRDEKAVGSSTCAGLYDAELACSQEDDSSDVGHDGDDNDDGDGVGDGDVDDDEGSGDEDRYDHDFYMVMLTATTMTMIANMMMVMVMVMVMMMMMMMMMKPLGPSRADDEQQSEGGISLTWSETSLVLDGPSLQTAVDRLHTLTFTSNATAGPAYGTGGGPTAAAAAVGKHRGIAHPTASAPQNTADGHGKSAGLLFLLRRSTFQELQARVISRLAEVDTSHLLSTHDHVNRILLEETRRLFPPTISPDQRVSAQPGYRLLAKSVGSLYHRLKHPGVCTFRNIFAKWRLATQIAQASRRLKQQSKTHKKQFYESQVDLAEAAAAKGDQRSLYLIVRRLSSKTQLRASRLRGPEGTLLTKEAEMQSIVQHSNSTFVVHSDDTPLQPLEADYCIDSAAFAAELHKLGLAKAVPKHMAPSATWKLCAEALGDVFSTALRGHFKQGSKAQFDADWKHSYVVWIPKPNKPPINVASLRPIGLTSPASKALAECLRAPLLSHLEPLIQVMPQFAYAKHRGTADAIAKAHSHFHQVDSLLQQTKANRFQQQAGLRSRQCAGGLSISLDLSRAFDGVTRSHIYQAMQANQVPQDVITIVQQLHKDAQYKFQVGDIKGSTVSTNGIKQGCVIAPYLWNFFTLAFLTLLQQQRSLEWIQRVLSLFADDVWGAWLITSKTDFELAIQDVSLVLATLESLCMTVNYSKTAILLKLTGKDAGNIRRAHTFMKAGQLHLKLHVCGTERSIPIKANLPLPGWQLQHALQVHHKRLLHKQSATPDITTTPQALEFLDQQAGRLEAVLLKAAKTLVSESSAMPLVNCPKCDQAFATVNAMRMFTDRGDHLLNEEAEIFASYWESSPPEEYYMSEPTGPRSQKRHRPEQPTRWNMPTRSLPHHPGFQMQPLPRDARQLPHHHMQDQLHLLSRVVLKQEEIISRLRREKIFVLFMRNEINGTFGTLMKIAKDWRNKKNLDEGQLQSPLRTILLASMLREVMNLAQQAVATEDSKAKHIQSEWLTSEGAWNYRSWNHAEKRLQVDQNRTALQHAEAIRLLTFLLKNLKGEAIQKFAATQQLGTLEQQGAQFATFHLGVSLRGQTAQEIYETLEKLTGCALLNLIGVSMKKDTLPSMPLAKKLGDMVYKRRGHWESRDLSAEGLTRQEDINWFASRVNLLQMQIQGLAEGMAYKQQVHEAVDDSAEAGSKGAFTMEMTLPHIAPTMVGVDFCVNSLGMSDDGADDVVPLRFDHEATEIVTSDAQNRICTMLGIFEVIVEEEGLAPVLLDNQVMDSLQQMLLSWSQQAGYGHHLDLPDLPVGAPMVEVLLLVQTVQPWSEWQDGCSVIVAPESFLSCDAYCQAHSMHCHKAWRTRRGQCRHEEVVDCRYGMPTAQQLRGNERLLCRCQPLARSRLGQEVVAGSRVMLVQALQVKCRTATLL</sequence>
<keyword evidence="2" id="KW-0812">Transmembrane</keyword>
<dbReference type="PROSITE" id="PS50878">
    <property type="entry name" value="RT_POL"/>
    <property type="match status" value="1"/>
</dbReference>
<feature type="transmembrane region" description="Helical" evidence="2">
    <location>
        <begin position="102"/>
        <end position="124"/>
    </location>
</feature>
<feature type="compositionally biased region" description="Acidic residues" evidence="1">
    <location>
        <begin position="427"/>
        <end position="447"/>
    </location>
</feature>
<evidence type="ECO:0000256" key="2">
    <source>
        <dbReference type="SAM" id="Phobius"/>
    </source>
</evidence>